<reference evidence="3 4" key="1">
    <citation type="journal article" date="2024" name="J Genomics">
        <title>Draft genome sequencing and assembly of Favolaschia claudopus CIRM-BRFM 2984 isolated from oak limbs.</title>
        <authorList>
            <person name="Navarro D."/>
            <person name="Drula E."/>
            <person name="Chaduli D."/>
            <person name="Cazenave R."/>
            <person name="Ahrendt S."/>
            <person name="Wang J."/>
            <person name="Lipzen A."/>
            <person name="Daum C."/>
            <person name="Barry K."/>
            <person name="Grigoriev I.V."/>
            <person name="Favel A."/>
            <person name="Rosso M.N."/>
            <person name="Martin F."/>
        </authorList>
    </citation>
    <scope>NUCLEOTIDE SEQUENCE [LARGE SCALE GENOMIC DNA]</scope>
    <source>
        <strain evidence="3 4">CIRM-BRFM 2984</strain>
    </source>
</reference>
<proteinExistence type="predicted"/>
<name>A0AAW0C2Y8_9AGAR</name>
<organism evidence="3 4">
    <name type="scientific">Favolaschia claudopus</name>
    <dbReference type="NCBI Taxonomy" id="2862362"/>
    <lineage>
        <taxon>Eukaryota</taxon>
        <taxon>Fungi</taxon>
        <taxon>Dikarya</taxon>
        <taxon>Basidiomycota</taxon>
        <taxon>Agaricomycotina</taxon>
        <taxon>Agaricomycetes</taxon>
        <taxon>Agaricomycetidae</taxon>
        <taxon>Agaricales</taxon>
        <taxon>Marasmiineae</taxon>
        <taxon>Mycenaceae</taxon>
        <taxon>Favolaschia</taxon>
    </lineage>
</organism>
<dbReference type="EMBL" id="JAWWNJ010000023">
    <property type="protein sequence ID" value="KAK7032723.1"/>
    <property type="molecule type" value="Genomic_DNA"/>
</dbReference>
<dbReference type="Gene3D" id="3.60.110.10">
    <property type="entry name" value="Carbon-nitrogen hydrolase"/>
    <property type="match status" value="1"/>
</dbReference>
<feature type="region of interest" description="Disordered" evidence="1">
    <location>
        <begin position="134"/>
        <end position="153"/>
    </location>
</feature>
<dbReference type="Proteomes" id="UP001362999">
    <property type="component" value="Unassembled WGS sequence"/>
</dbReference>
<dbReference type="SUPFAM" id="SSF56317">
    <property type="entry name" value="Carbon-nitrogen hydrolase"/>
    <property type="match status" value="1"/>
</dbReference>
<evidence type="ECO:0000313" key="3">
    <source>
        <dbReference type="EMBL" id="KAK7032723.1"/>
    </source>
</evidence>
<dbReference type="PROSITE" id="PS50263">
    <property type="entry name" value="CN_HYDROLASE"/>
    <property type="match status" value="1"/>
</dbReference>
<dbReference type="InterPro" id="IPR003010">
    <property type="entry name" value="C-N_Hydrolase"/>
</dbReference>
<evidence type="ECO:0000259" key="2">
    <source>
        <dbReference type="PROSITE" id="PS50263"/>
    </source>
</evidence>
<keyword evidence="4" id="KW-1185">Reference proteome</keyword>
<feature type="domain" description="CN hydrolase" evidence="2">
    <location>
        <begin position="2"/>
        <end position="281"/>
    </location>
</feature>
<evidence type="ECO:0000313" key="4">
    <source>
        <dbReference type="Proteomes" id="UP001362999"/>
    </source>
</evidence>
<dbReference type="PROSITE" id="PS01227">
    <property type="entry name" value="UPF0012"/>
    <property type="match status" value="1"/>
</dbReference>
<evidence type="ECO:0000256" key="1">
    <source>
        <dbReference type="SAM" id="MobiDB-lite"/>
    </source>
</evidence>
<sequence length="360" mass="39120">MVLVACAQMCSTDNVANNLALSLQLARDAAAAGAKALFLPEAADYIVNDPHVGYLLAEPLATHTYTLGLQAVAKELGIYINAGIHERPGPDEAAEEDPGSERVFNTQVSIGPDGRVKAFYRKLHLFDIQLKEEAQATPPGEKPPRSEEHKKIIPGNKIVDPVDMGEIGYVGLEICYDIRFPELHLILRRKGADVITLPSAFTVPTGRAHWHTLVRSVAINYQVYVIAAAQAGAHSSQRSSWGEALVFDPWGVELGRLPSIDEAHDPTQPMPPQFILADIDLARVKSVREQIPLEIQKREDIYGVVGAAAPADSVMVVQRQFGVLQWLWGSLRGLFGYASVHLPTSTPAEAVVVGGGDQKY</sequence>
<dbReference type="InterPro" id="IPR036526">
    <property type="entry name" value="C-N_Hydrolase_sf"/>
</dbReference>
<gene>
    <name evidence="3" type="ORF">R3P38DRAFT_2918538</name>
</gene>
<protein>
    <submittedName>
        <fullName evidence="3">Nitrilase-like protein</fullName>
    </submittedName>
</protein>
<dbReference type="InterPro" id="IPR001110">
    <property type="entry name" value="UPF0012_CS"/>
</dbReference>
<dbReference type="PANTHER" id="PTHR23088">
    <property type="entry name" value="NITRILASE-RELATED"/>
    <property type="match status" value="1"/>
</dbReference>
<accession>A0AAW0C2Y8</accession>
<dbReference type="Pfam" id="PF00795">
    <property type="entry name" value="CN_hydrolase"/>
    <property type="match status" value="1"/>
</dbReference>
<dbReference type="PANTHER" id="PTHR23088:SF27">
    <property type="entry name" value="DEAMINATED GLUTATHIONE AMIDASE"/>
    <property type="match status" value="1"/>
</dbReference>
<feature type="compositionally biased region" description="Basic and acidic residues" evidence="1">
    <location>
        <begin position="142"/>
        <end position="151"/>
    </location>
</feature>
<comment type="caution">
    <text evidence="3">The sequence shown here is derived from an EMBL/GenBank/DDBJ whole genome shotgun (WGS) entry which is preliminary data.</text>
</comment>
<dbReference type="AlphaFoldDB" id="A0AAW0C2Y8"/>